<keyword evidence="1" id="KW-1003">Cell membrane</keyword>
<gene>
    <name evidence="2" type="ORF">SAMN05421512_10343</name>
</gene>
<keyword evidence="1" id="KW-1133">Transmembrane helix</keyword>
<dbReference type="Proteomes" id="UP000219331">
    <property type="component" value="Unassembled WGS sequence"/>
</dbReference>
<comment type="function">
    <text evidence="1">Involved in the import of queuosine (Q) precursors, required for Q precursor salvage.</text>
</comment>
<dbReference type="HAMAP" id="MF_02088">
    <property type="entry name" value="Q_prec_transport"/>
    <property type="match status" value="1"/>
</dbReference>
<feature type="transmembrane region" description="Helical" evidence="1">
    <location>
        <begin position="12"/>
        <end position="33"/>
    </location>
</feature>
<sequence length="224" mass="23775">MTQPRFAPAPFTLAQAAPAVLAMAVVVVASNILVQYPLDATLGGLNLADLLTWGAFTYPAAFLVTDLTNRRFGPGAARKVVLVGFALAVLLSIWLATPRIAVASGSAFLMAHLLDIAVFDRLRRFTWWLAPAVSSTLASILDTVLFFGLAFSLAATPLLGYGDEFATSAAPFLGVFSLELPRWLSWAAGDFTVKLLVAAALLVPYRLMLAVLIPAPTGENANRA</sequence>
<keyword evidence="3" id="KW-1185">Reference proteome</keyword>
<reference evidence="2 3" key="1">
    <citation type="submission" date="2017-08" db="EMBL/GenBank/DDBJ databases">
        <authorList>
            <person name="de Groot N.N."/>
        </authorList>
    </citation>
    <scope>NUCLEOTIDE SEQUENCE [LARGE SCALE GENOMIC DNA]</scope>
    <source>
        <strain evidence="2 3">USBA 352</strain>
    </source>
</reference>
<dbReference type="EMBL" id="OBML01000003">
    <property type="protein sequence ID" value="SOB99079.1"/>
    <property type="molecule type" value="Genomic_DNA"/>
</dbReference>
<feature type="transmembrane region" description="Helical" evidence="1">
    <location>
        <begin position="45"/>
        <end position="64"/>
    </location>
</feature>
<protein>
    <recommendedName>
        <fullName evidence="1">Probable queuosine precursor transporter</fullName>
        <shortName evidence="1">Q precursor transporter</shortName>
    </recommendedName>
</protein>
<proteinExistence type="inferred from homology"/>
<dbReference type="InterPro" id="IPR003744">
    <property type="entry name" value="YhhQ"/>
</dbReference>
<accession>A0A285RXD8</accession>
<dbReference type="GO" id="GO:0022857">
    <property type="term" value="F:transmembrane transporter activity"/>
    <property type="evidence" value="ECO:0007669"/>
    <property type="project" value="UniProtKB-UniRule"/>
</dbReference>
<dbReference type="PANTHER" id="PTHR34300">
    <property type="entry name" value="QUEUOSINE PRECURSOR TRANSPORTER-RELATED"/>
    <property type="match status" value="1"/>
</dbReference>
<organism evidence="2 3">
    <name type="scientific">Stappia indica</name>
    <dbReference type="NCBI Taxonomy" id="538381"/>
    <lineage>
        <taxon>Bacteria</taxon>
        <taxon>Pseudomonadati</taxon>
        <taxon>Pseudomonadota</taxon>
        <taxon>Alphaproteobacteria</taxon>
        <taxon>Hyphomicrobiales</taxon>
        <taxon>Stappiaceae</taxon>
        <taxon>Stappia</taxon>
    </lineage>
</organism>
<feature type="transmembrane region" description="Helical" evidence="1">
    <location>
        <begin position="76"/>
        <end position="94"/>
    </location>
</feature>
<evidence type="ECO:0000313" key="2">
    <source>
        <dbReference type="EMBL" id="SOB99079.1"/>
    </source>
</evidence>
<dbReference type="Pfam" id="PF02592">
    <property type="entry name" value="Vut_1"/>
    <property type="match status" value="2"/>
</dbReference>
<dbReference type="STRING" id="538381.GCA_001696535_04161"/>
<dbReference type="GO" id="GO:0005886">
    <property type="term" value="C:plasma membrane"/>
    <property type="evidence" value="ECO:0007669"/>
    <property type="project" value="UniProtKB-SubCell"/>
</dbReference>
<feature type="transmembrane region" description="Helical" evidence="1">
    <location>
        <begin position="126"/>
        <end position="151"/>
    </location>
</feature>
<name>A0A285RXD8_9HYPH</name>
<comment type="subcellular location">
    <subcellularLocation>
        <location evidence="1">Cell inner membrane</location>
        <topology evidence="1">Multi-pass membrane protein</topology>
    </subcellularLocation>
</comment>
<dbReference type="OrthoDB" id="7065604at2"/>
<dbReference type="AlphaFoldDB" id="A0A285RXD8"/>
<feature type="transmembrane region" description="Helical" evidence="1">
    <location>
        <begin position="183"/>
        <end position="203"/>
    </location>
</feature>
<keyword evidence="1" id="KW-0812">Transmembrane</keyword>
<dbReference type="RefSeq" id="WP_097174223.1">
    <property type="nucleotide sequence ID" value="NZ_OBML01000003.1"/>
</dbReference>
<comment type="similarity">
    <text evidence="1">Belongs to the vitamin uptake transporter (VUT/ECF) (TC 2.A.88) family. Q precursor transporter subfamily.</text>
</comment>
<dbReference type="PANTHER" id="PTHR34300:SF1">
    <property type="entry name" value="QUEUOSINE PRECURSOR TRANSPORTER"/>
    <property type="match status" value="1"/>
</dbReference>
<evidence type="ECO:0000256" key="1">
    <source>
        <dbReference type="HAMAP-Rule" id="MF_02088"/>
    </source>
</evidence>
<keyword evidence="1" id="KW-0813">Transport</keyword>
<evidence type="ECO:0000313" key="3">
    <source>
        <dbReference type="Proteomes" id="UP000219331"/>
    </source>
</evidence>
<keyword evidence="1" id="KW-0472">Membrane</keyword>
<keyword evidence="1" id="KW-0997">Cell inner membrane</keyword>